<keyword evidence="5 6" id="KW-0472">Membrane</keyword>
<evidence type="ECO:0000313" key="9">
    <source>
        <dbReference type="Proteomes" id="UP001500433"/>
    </source>
</evidence>
<feature type="transmembrane region" description="Helical" evidence="6">
    <location>
        <begin position="222"/>
        <end position="242"/>
    </location>
</feature>
<dbReference type="CDD" id="cd00371">
    <property type="entry name" value="HMA"/>
    <property type="match status" value="1"/>
</dbReference>
<feature type="transmembrane region" description="Helical" evidence="6">
    <location>
        <begin position="114"/>
        <end position="135"/>
    </location>
</feature>
<name>A0ABP9F3L8_9FLAO</name>
<sequence length="243" mass="27446">MIHTYTVTGMTCNGCKTSVEDQLNMLPEVIKASINLEASEVAVEMTKHISIETLQSALSDKYSISIKNERNIFEPSLVIIEAEKSELKQLFPLFLIFGYITISSVLLNRTPWDINGFMLDFMGLFYIVFSFFKLLDLKGFPKSFRMYDPVAKVVPVYGWVYPFIEVVLGLMFLMRFEITIALIITLGILGITTIGVTKTLLNKKTIQCACLGTALKLPMTKATFIENSIMMIMAIIMLIITYN</sequence>
<dbReference type="Gene3D" id="3.30.70.100">
    <property type="match status" value="1"/>
</dbReference>
<comment type="caution">
    <text evidence="8">The sequence shown here is derived from an EMBL/GenBank/DDBJ whole genome shotgun (WGS) entry which is preliminary data.</text>
</comment>
<dbReference type="Proteomes" id="UP001500433">
    <property type="component" value="Unassembled WGS sequence"/>
</dbReference>
<dbReference type="EMBL" id="BAABJH010000002">
    <property type="protein sequence ID" value="GAA4893359.1"/>
    <property type="molecule type" value="Genomic_DNA"/>
</dbReference>
<reference evidence="9" key="1">
    <citation type="journal article" date="2019" name="Int. J. Syst. Evol. Microbiol.">
        <title>The Global Catalogue of Microorganisms (GCM) 10K type strain sequencing project: providing services to taxonomists for standard genome sequencing and annotation.</title>
        <authorList>
            <consortium name="The Broad Institute Genomics Platform"/>
            <consortium name="The Broad Institute Genome Sequencing Center for Infectious Disease"/>
            <person name="Wu L."/>
            <person name="Ma J."/>
        </authorList>
    </citation>
    <scope>NUCLEOTIDE SEQUENCE [LARGE SCALE GENOMIC DNA]</scope>
    <source>
        <strain evidence="9">JCM 18274</strain>
    </source>
</reference>
<dbReference type="PROSITE" id="PS50846">
    <property type="entry name" value="HMA_2"/>
    <property type="match status" value="1"/>
</dbReference>
<evidence type="ECO:0000256" key="4">
    <source>
        <dbReference type="ARBA" id="ARBA00022989"/>
    </source>
</evidence>
<dbReference type="PROSITE" id="PS01047">
    <property type="entry name" value="HMA_1"/>
    <property type="match status" value="1"/>
</dbReference>
<protein>
    <recommendedName>
        <fullName evidence="7">HMA domain-containing protein</fullName>
    </recommendedName>
</protein>
<evidence type="ECO:0000256" key="2">
    <source>
        <dbReference type="ARBA" id="ARBA00022692"/>
    </source>
</evidence>
<evidence type="ECO:0000256" key="3">
    <source>
        <dbReference type="ARBA" id="ARBA00022723"/>
    </source>
</evidence>
<dbReference type="InterPro" id="IPR036163">
    <property type="entry name" value="HMA_dom_sf"/>
</dbReference>
<evidence type="ECO:0000256" key="6">
    <source>
        <dbReference type="SAM" id="Phobius"/>
    </source>
</evidence>
<dbReference type="InterPro" id="IPR017969">
    <property type="entry name" value="Heavy-metal-associated_CS"/>
</dbReference>
<dbReference type="Pfam" id="PF00403">
    <property type="entry name" value="HMA"/>
    <property type="match status" value="1"/>
</dbReference>
<feature type="transmembrane region" description="Helical" evidence="6">
    <location>
        <begin position="90"/>
        <end position="108"/>
    </location>
</feature>
<keyword evidence="4 6" id="KW-1133">Transmembrane helix</keyword>
<comment type="subcellular location">
    <subcellularLocation>
        <location evidence="1">Membrane</location>
        <topology evidence="1">Multi-pass membrane protein</topology>
    </subcellularLocation>
</comment>
<proteinExistence type="predicted"/>
<evidence type="ECO:0000259" key="7">
    <source>
        <dbReference type="PROSITE" id="PS50846"/>
    </source>
</evidence>
<dbReference type="InterPro" id="IPR006121">
    <property type="entry name" value="HMA_dom"/>
</dbReference>
<dbReference type="RefSeq" id="WP_345273750.1">
    <property type="nucleotide sequence ID" value="NZ_BAABJH010000002.1"/>
</dbReference>
<keyword evidence="3" id="KW-0479">Metal-binding</keyword>
<organism evidence="8 9">
    <name type="scientific">Flaviramulus aquimarinus</name>
    <dbReference type="NCBI Taxonomy" id="1170456"/>
    <lineage>
        <taxon>Bacteria</taxon>
        <taxon>Pseudomonadati</taxon>
        <taxon>Bacteroidota</taxon>
        <taxon>Flavobacteriia</taxon>
        <taxon>Flavobacteriales</taxon>
        <taxon>Flavobacteriaceae</taxon>
        <taxon>Flaviramulus</taxon>
    </lineage>
</organism>
<feature type="domain" description="HMA" evidence="7">
    <location>
        <begin position="1"/>
        <end position="66"/>
    </location>
</feature>
<keyword evidence="2 6" id="KW-0812">Transmembrane</keyword>
<dbReference type="SUPFAM" id="SSF55008">
    <property type="entry name" value="HMA, heavy metal-associated domain"/>
    <property type="match status" value="1"/>
</dbReference>
<evidence type="ECO:0000256" key="1">
    <source>
        <dbReference type="ARBA" id="ARBA00004141"/>
    </source>
</evidence>
<evidence type="ECO:0000313" key="8">
    <source>
        <dbReference type="EMBL" id="GAA4893359.1"/>
    </source>
</evidence>
<feature type="transmembrane region" description="Helical" evidence="6">
    <location>
        <begin position="180"/>
        <end position="201"/>
    </location>
</feature>
<dbReference type="Pfam" id="PF07291">
    <property type="entry name" value="MauE"/>
    <property type="match status" value="1"/>
</dbReference>
<evidence type="ECO:0000256" key="5">
    <source>
        <dbReference type="ARBA" id="ARBA00023136"/>
    </source>
</evidence>
<gene>
    <name evidence="8" type="ORF">GCM10023311_17340</name>
</gene>
<accession>A0ABP9F3L8</accession>
<dbReference type="InterPro" id="IPR009908">
    <property type="entry name" value="Methylamine_util_MauE"/>
</dbReference>
<keyword evidence="9" id="KW-1185">Reference proteome</keyword>
<feature type="transmembrane region" description="Helical" evidence="6">
    <location>
        <begin position="156"/>
        <end position="174"/>
    </location>
</feature>